<dbReference type="KEGG" id="sla:SERLADRAFT_470687"/>
<dbReference type="RefSeq" id="XP_007319804.1">
    <property type="nucleotide sequence ID" value="XM_007319742.1"/>
</dbReference>
<reference evidence="3" key="1">
    <citation type="journal article" date="2011" name="Science">
        <title>The plant cell wall-decomposing machinery underlies the functional diversity of forest fungi.</title>
        <authorList>
            <person name="Eastwood D.C."/>
            <person name="Floudas D."/>
            <person name="Binder M."/>
            <person name="Majcherczyk A."/>
            <person name="Schneider P."/>
            <person name="Aerts A."/>
            <person name="Asiegbu F.O."/>
            <person name="Baker S.E."/>
            <person name="Barry K."/>
            <person name="Bendiksby M."/>
            <person name="Blumentritt M."/>
            <person name="Coutinho P.M."/>
            <person name="Cullen D."/>
            <person name="de Vries R.P."/>
            <person name="Gathman A."/>
            <person name="Goodell B."/>
            <person name="Henrissat B."/>
            <person name="Ihrmark K."/>
            <person name="Kauserud H."/>
            <person name="Kohler A."/>
            <person name="LaButti K."/>
            <person name="Lapidus A."/>
            <person name="Lavin J.L."/>
            <person name="Lee Y.-H."/>
            <person name="Lindquist E."/>
            <person name="Lilly W."/>
            <person name="Lucas S."/>
            <person name="Morin E."/>
            <person name="Murat C."/>
            <person name="Oguiza J.A."/>
            <person name="Park J."/>
            <person name="Pisabarro A.G."/>
            <person name="Riley R."/>
            <person name="Rosling A."/>
            <person name="Salamov A."/>
            <person name="Schmidt O."/>
            <person name="Schmutz J."/>
            <person name="Skrede I."/>
            <person name="Stenlid J."/>
            <person name="Wiebenga A."/>
            <person name="Xie X."/>
            <person name="Kuees U."/>
            <person name="Hibbett D.S."/>
            <person name="Hoffmeister D."/>
            <person name="Hoegberg N."/>
            <person name="Martin F."/>
            <person name="Grigoriev I.V."/>
            <person name="Watkinson S.C."/>
        </authorList>
    </citation>
    <scope>NUCLEOTIDE SEQUENCE [LARGE SCALE GENOMIC DNA]</scope>
    <source>
        <strain evidence="3">S7.9</strain>
    </source>
</reference>
<feature type="region of interest" description="Disordered" evidence="1">
    <location>
        <begin position="1"/>
        <end position="56"/>
    </location>
</feature>
<protein>
    <submittedName>
        <fullName evidence="2">Uncharacterized protein</fullName>
    </submittedName>
</protein>
<dbReference type="EMBL" id="GL945435">
    <property type="protein sequence ID" value="EGO24042.1"/>
    <property type="molecule type" value="Genomic_DNA"/>
</dbReference>
<dbReference type="OrthoDB" id="4590707at2759"/>
<dbReference type="AlphaFoldDB" id="F8NZS1"/>
<organism evidence="3">
    <name type="scientific">Serpula lacrymans var. lacrymans (strain S7.9)</name>
    <name type="common">Dry rot fungus</name>
    <dbReference type="NCBI Taxonomy" id="578457"/>
    <lineage>
        <taxon>Eukaryota</taxon>
        <taxon>Fungi</taxon>
        <taxon>Dikarya</taxon>
        <taxon>Basidiomycota</taxon>
        <taxon>Agaricomycotina</taxon>
        <taxon>Agaricomycetes</taxon>
        <taxon>Agaricomycetidae</taxon>
        <taxon>Boletales</taxon>
        <taxon>Coniophorineae</taxon>
        <taxon>Serpulaceae</taxon>
        <taxon>Serpula</taxon>
    </lineage>
</organism>
<proteinExistence type="predicted"/>
<dbReference type="Proteomes" id="UP000008064">
    <property type="component" value="Unassembled WGS sequence"/>
</dbReference>
<evidence type="ECO:0000256" key="1">
    <source>
        <dbReference type="SAM" id="MobiDB-lite"/>
    </source>
</evidence>
<sequence length="212" mass="22001">MSTSVRLARRVLSSSRPLRAPSARTSARTVFSQRSMSSSTGGAHGSSGGSDTPWMVGSGLLFGPALLYLLSPSARKSSHGDAHDHSSHAHSEDATHATVEETEQTEDSPKDAEPAVESQPAEDNSMTDDEGTKASGEEIQESVQNALNTDSPKDAQVAEEATSSDSEPAPAASSDSAAEGEGEKNEPTDIGQARAEAVTDTPPKKADPEAEQ</sequence>
<feature type="compositionally biased region" description="Basic and acidic residues" evidence="1">
    <location>
        <begin position="78"/>
        <end position="99"/>
    </location>
</feature>
<dbReference type="HOGENOM" id="CLU_098341_0_0_1"/>
<evidence type="ECO:0000313" key="3">
    <source>
        <dbReference type="Proteomes" id="UP000008064"/>
    </source>
</evidence>
<feature type="compositionally biased region" description="Low complexity" evidence="1">
    <location>
        <begin position="1"/>
        <end position="41"/>
    </location>
</feature>
<feature type="compositionally biased region" description="Low complexity" evidence="1">
    <location>
        <begin position="158"/>
        <end position="179"/>
    </location>
</feature>
<accession>F8NZS1</accession>
<gene>
    <name evidence="2" type="ORF">SERLADRAFT_470687</name>
</gene>
<evidence type="ECO:0000313" key="2">
    <source>
        <dbReference type="EMBL" id="EGO24042.1"/>
    </source>
</evidence>
<feature type="compositionally biased region" description="Polar residues" evidence="1">
    <location>
        <begin position="141"/>
        <end position="150"/>
    </location>
</feature>
<name>F8NZS1_SERL9</name>
<feature type="region of interest" description="Disordered" evidence="1">
    <location>
        <begin position="74"/>
        <end position="212"/>
    </location>
</feature>
<feature type="compositionally biased region" description="Basic and acidic residues" evidence="1">
    <location>
        <begin position="202"/>
        <end position="212"/>
    </location>
</feature>
<dbReference type="GeneID" id="18819804"/>